<dbReference type="PATRIC" id="fig|270351.6.peg.6801"/>
<dbReference type="AlphaFoldDB" id="A0A0J6T5Z2"/>
<dbReference type="Proteomes" id="UP000035929">
    <property type="component" value="Unassembled WGS sequence"/>
</dbReference>
<evidence type="ECO:0000256" key="1">
    <source>
        <dbReference type="SAM" id="MobiDB-lite"/>
    </source>
</evidence>
<feature type="region of interest" description="Disordered" evidence="1">
    <location>
        <begin position="649"/>
        <end position="730"/>
    </location>
</feature>
<dbReference type="PANTHER" id="PTHR11102:SF160">
    <property type="entry name" value="ERAD-ASSOCIATED E3 UBIQUITIN-PROTEIN LIGASE COMPONENT HRD3"/>
    <property type="match status" value="1"/>
</dbReference>
<organism evidence="2 3">
    <name type="scientific">Methylobacterium aquaticum</name>
    <dbReference type="NCBI Taxonomy" id="270351"/>
    <lineage>
        <taxon>Bacteria</taxon>
        <taxon>Pseudomonadati</taxon>
        <taxon>Pseudomonadota</taxon>
        <taxon>Alphaproteobacteria</taxon>
        <taxon>Hyphomicrobiales</taxon>
        <taxon>Methylobacteriaceae</taxon>
        <taxon>Methylobacterium</taxon>
    </lineage>
</organism>
<feature type="region of interest" description="Disordered" evidence="1">
    <location>
        <begin position="765"/>
        <end position="784"/>
    </location>
</feature>
<evidence type="ECO:0008006" key="4">
    <source>
        <dbReference type="Google" id="ProtNLM"/>
    </source>
</evidence>
<feature type="compositionally biased region" description="Low complexity" evidence="1">
    <location>
        <begin position="898"/>
        <end position="920"/>
    </location>
</feature>
<dbReference type="SMART" id="SM00671">
    <property type="entry name" value="SEL1"/>
    <property type="match status" value="4"/>
</dbReference>
<dbReference type="RefSeq" id="WP_048461938.1">
    <property type="nucleotide sequence ID" value="NZ_LABX01000007.1"/>
</dbReference>
<comment type="caution">
    <text evidence="2">The sequence shown here is derived from an EMBL/GenBank/DDBJ whole genome shotgun (WGS) entry which is preliminary data.</text>
</comment>
<protein>
    <recommendedName>
        <fullName evidence="4">Localization factor PodJL</fullName>
    </recommendedName>
</protein>
<proteinExistence type="predicted"/>
<name>A0A0J6T5Z2_9HYPH</name>
<feature type="compositionally biased region" description="Basic and acidic residues" evidence="1">
    <location>
        <begin position="70"/>
        <end position="79"/>
    </location>
</feature>
<feature type="region of interest" description="Disordered" evidence="1">
    <location>
        <begin position="1136"/>
        <end position="1186"/>
    </location>
</feature>
<feature type="compositionally biased region" description="Basic and acidic residues" evidence="1">
    <location>
        <begin position="869"/>
        <end position="897"/>
    </location>
</feature>
<feature type="compositionally biased region" description="Basic and acidic residues" evidence="1">
    <location>
        <begin position="13"/>
        <end position="24"/>
    </location>
</feature>
<dbReference type="Pfam" id="PF08238">
    <property type="entry name" value="Sel1"/>
    <property type="match status" value="4"/>
</dbReference>
<feature type="compositionally biased region" description="Low complexity" evidence="1">
    <location>
        <begin position="856"/>
        <end position="868"/>
    </location>
</feature>
<feature type="region of interest" description="Disordered" evidence="1">
    <location>
        <begin position="174"/>
        <end position="197"/>
    </location>
</feature>
<feature type="region of interest" description="Disordered" evidence="1">
    <location>
        <begin position="1"/>
        <end position="112"/>
    </location>
</feature>
<gene>
    <name evidence="2" type="ORF">VP06_00880</name>
</gene>
<dbReference type="EMBL" id="LABX01000007">
    <property type="protein sequence ID" value="KMO41379.1"/>
    <property type="molecule type" value="Genomic_DNA"/>
</dbReference>
<dbReference type="Gene3D" id="1.25.40.10">
    <property type="entry name" value="Tetratricopeptide repeat domain"/>
    <property type="match status" value="1"/>
</dbReference>
<feature type="compositionally biased region" description="Basic residues" evidence="1">
    <location>
        <begin position="49"/>
        <end position="58"/>
    </location>
</feature>
<dbReference type="PANTHER" id="PTHR11102">
    <property type="entry name" value="SEL-1-LIKE PROTEIN"/>
    <property type="match status" value="1"/>
</dbReference>
<reference evidence="2 3" key="1">
    <citation type="submission" date="2015-03" db="EMBL/GenBank/DDBJ databases">
        <title>Genome sequencing of Methylobacterium aquaticum DSM16371 type strain.</title>
        <authorList>
            <person name="Chaudhry V."/>
            <person name="Patil P.B."/>
        </authorList>
    </citation>
    <scope>NUCLEOTIDE SEQUENCE [LARGE SCALE GENOMIC DNA]</scope>
    <source>
        <strain evidence="2 3">DSM 16371</strain>
    </source>
</reference>
<dbReference type="InterPro" id="IPR011990">
    <property type="entry name" value="TPR-like_helical_dom_sf"/>
</dbReference>
<evidence type="ECO:0000313" key="3">
    <source>
        <dbReference type="Proteomes" id="UP000035929"/>
    </source>
</evidence>
<feature type="region of interest" description="Disordered" evidence="1">
    <location>
        <begin position="828"/>
        <end position="920"/>
    </location>
</feature>
<feature type="compositionally biased region" description="Low complexity" evidence="1">
    <location>
        <begin position="651"/>
        <end position="664"/>
    </location>
</feature>
<dbReference type="SUPFAM" id="SSF81901">
    <property type="entry name" value="HCP-like"/>
    <property type="match status" value="1"/>
</dbReference>
<evidence type="ECO:0000313" key="2">
    <source>
        <dbReference type="EMBL" id="KMO41379.1"/>
    </source>
</evidence>
<dbReference type="InterPro" id="IPR050767">
    <property type="entry name" value="Sel1_AlgK"/>
</dbReference>
<dbReference type="OrthoDB" id="5295703at2"/>
<accession>A0A0J6T5Z2</accession>
<sequence>MRRTAPTLDAFDPELRDAAREAARRAGLSVDEWLAEAISEGSARAGVRQSRRSSGSRRMRQDVFPGTDLAESRRADRAWPQESRPQRSRHGRSHGVDHAPDPAPPQADPAQAAAIPAALGQPVLPAIPPADDPRLIEAVAAIGRRLDAIDERISASRDATDEAVAKAVHGIEARLADNAPRETASRPAGRRGRPAPNSLAAAVAEIRQRQQQLDDGPSVEDQEILVDGLRRDLARVMETTEAAADKLSPAIAGLQAETSRLRDSIGTLATSGDVGTLEQAVRTLADEVQRAREPADLVAVAGPIDLMRVQVGRLAEDVAANVHARVAQDVERLAQQVDGALGADRTGLADRDAIAKLFGELDEIRGRLSALAEPARVQSLARSVDELTETVARLGSSMLDSPALMKELRPLLEEIREGVRAPAADAPALAQGIADLDRKLDDLRAERREQPNATGAILGRIDALSAKVDQVAAVSTVGDVMDRLEQIGDALRQPALPSSDLASIHGMLRSLADKLDRVGQGAGSEALDGLERQVLALAGRIDTRGSDPALAGLERTMGDLLAQVALLRDEAPIQAAAERAARSVADSIGAETKGAAVSDGLGGLQAVLADMQAQQAAADKRLQATMEGVHSALEQLVSRLALLDGERRSEAVPPAATVAAPRAARPLRDSLRETTAPSQAPVAEPRAARRPEALRAAPPSPADEMIEPGAVRPHPKQGEAKTAPRMPAPKMPAPDMPDAEMPAGDIKASFIAAARRAAQAAAAEAAGASQSPSIVERSGEAKGSLVERLRAAIERRRRPLLLGIAAIVLALGTLQALQGAGSRGTAPAAVSHEATAPVDPATTQATGARALPRSTPSVAAPAASAPDAKVAETKGPDTKASDAKSADTRAADAKSVDAKPAPAKPEAAPQKGAETGAEAAKPALAAKPTLAAKPGLPRVSDMASLSHDLAGVPAGASSLRQAALDGDGSAIYELASRSVDGRGLPRDTALAAKLFDRLAGAGYAPAQYRLGSQYEKGLGLVRDQEKARLWYGRAAMQGHVRAMHNLAVMLAESGAAGGKPDYTSAATWFRKAAEYGVRDSQYNLAVLLARGLGVTQDLPQAYGWFAAAAAQGDDDAGRKRDEVAGKLTPKDLAVARSAADAWKPKTSDPTVNDPPPARVETAANPGAMSLIGAPPPLSVGRSTGKV</sequence>
<dbReference type="InterPro" id="IPR006597">
    <property type="entry name" value="Sel1-like"/>
</dbReference>
<feature type="compositionally biased region" description="Basic and acidic residues" evidence="1">
    <location>
        <begin position="174"/>
        <end position="184"/>
    </location>
</feature>